<sequence>MLYSKLEMQMNNRILAQVGISALLVVLVLAAVYVLFDVKQLQFADNLNKYPGLERYSVVLSGTVSELNNRFIEISEGDARVDLTTNDTTQYAATEHNWDVLSPVAYDSSKISVGEKIRAIGFIEKGKIVVDIVIHLDTQ</sequence>
<gene>
    <name evidence="1" type="ORF">A2119_00205</name>
</gene>
<dbReference type="Proteomes" id="UP000178179">
    <property type="component" value="Unassembled WGS sequence"/>
</dbReference>
<comment type="caution">
    <text evidence="1">The sequence shown here is derived from an EMBL/GenBank/DDBJ whole genome shotgun (WGS) entry which is preliminary data.</text>
</comment>
<dbReference type="EMBL" id="MHIS01000014">
    <property type="protein sequence ID" value="OGY56499.1"/>
    <property type="molecule type" value="Genomic_DNA"/>
</dbReference>
<name>A0A1G1YW92_9BACT</name>
<evidence type="ECO:0008006" key="3">
    <source>
        <dbReference type="Google" id="ProtNLM"/>
    </source>
</evidence>
<evidence type="ECO:0000313" key="2">
    <source>
        <dbReference type="Proteomes" id="UP000178179"/>
    </source>
</evidence>
<evidence type="ECO:0000313" key="1">
    <source>
        <dbReference type="EMBL" id="OGY56499.1"/>
    </source>
</evidence>
<organism evidence="1 2">
    <name type="scientific">Candidatus Colwellbacteria bacterium GWA2_46_10</name>
    <dbReference type="NCBI Taxonomy" id="1797684"/>
    <lineage>
        <taxon>Bacteria</taxon>
        <taxon>Candidatus Colwelliibacteriota</taxon>
    </lineage>
</organism>
<protein>
    <recommendedName>
        <fullName evidence="3">DUF5666 domain-containing protein</fullName>
    </recommendedName>
</protein>
<proteinExistence type="predicted"/>
<reference evidence="1 2" key="1">
    <citation type="journal article" date="2016" name="Nat. Commun.">
        <title>Thousands of microbial genomes shed light on interconnected biogeochemical processes in an aquifer system.</title>
        <authorList>
            <person name="Anantharaman K."/>
            <person name="Brown C.T."/>
            <person name="Hug L.A."/>
            <person name="Sharon I."/>
            <person name="Castelle C.J."/>
            <person name="Probst A.J."/>
            <person name="Thomas B.C."/>
            <person name="Singh A."/>
            <person name="Wilkins M.J."/>
            <person name="Karaoz U."/>
            <person name="Brodie E.L."/>
            <person name="Williams K.H."/>
            <person name="Hubbard S.S."/>
            <person name="Banfield J.F."/>
        </authorList>
    </citation>
    <scope>NUCLEOTIDE SEQUENCE [LARGE SCALE GENOMIC DNA]</scope>
</reference>
<dbReference type="AlphaFoldDB" id="A0A1G1YW92"/>
<accession>A0A1G1YW92</accession>